<dbReference type="InterPro" id="IPR017441">
    <property type="entry name" value="Protein_kinase_ATP_BS"/>
</dbReference>
<evidence type="ECO:0000313" key="10">
    <source>
        <dbReference type="EMBL" id="UWZ58610.1"/>
    </source>
</evidence>
<dbReference type="GO" id="GO:0005975">
    <property type="term" value="P:carbohydrate metabolic process"/>
    <property type="evidence" value="ECO:0007669"/>
    <property type="project" value="InterPro"/>
</dbReference>
<dbReference type="SMART" id="SM00220">
    <property type="entry name" value="S_TKc"/>
    <property type="match status" value="1"/>
</dbReference>
<evidence type="ECO:0000313" key="11">
    <source>
        <dbReference type="Proteomes" id="UP001058003"/>
    </source>
</evidence>
<evidence type="ECO:0000256" key="3">
    <source>
        <dbReference type="ARBA" id="ARBA00022679"/>
    </source>
</evidence>
<dbReference type="GO" id="GO:0004674">
    <property type="term" value="F:protein serine/threonine kinase activity"/>
    <property type="evidence" value="ECO:0007669"/>
    <property type="project" value="UniProtKB-KW"/>
</dbReference>
<dbReference type="GO" id="GO:0005524">
    <property type="term" value="F:ATP binding"/>
    <property type="evidence" value="ECO:0007669"/>
    <property type="project" value="UniProtKB-UniRule"/>
</dbReference>
<dbReference type="GO" id="GO:0004553">
    <property type="term" value="F:hydrolase activity, hydrolyzing O-glycosyl compounds"/>
    <property type="evidence" value="ECO:0007669"/>
    <property type="project" value="InterPro"/>
</dbReference>
<dbReference type="Gene3D" id="1.10.510.10">
    <property type="entry name" value="Transferase(Phosphotransferase) domain 1"/>
    <property type="match status" value="1"/>
</dbReference>
<dbReference type="Pfam" id="PF00069">
    <property type="entry name" value="Pkinase"/>
    <property type="match status" value="1"/>
</dbReference>
<keyword evidence="6 7" id="KW-0067">ATP-binding</keyword>
<evidence type="ECO:0000256" key="1">
    <source>
        <dbReference type="ARBA" id="ARBA00012513"/>
    </source>
</evidence>
<dbReference type="InterPro" id="IPR008271">
    <property type="entry name" value="Ser/Thr_kinase_AS"/>
</dbReference>
<evidence type="ECO:0000256" key="8">
    <source>
        <dbReference type="SAM" id="MobiDB-lite"/>
    </source>
</evidence>
<dbReference type="OrthoDB" id="4408092at2"/>
<dbReference type="PANTHER" id="PTHR43289:SF6">
    <property type="entry name" value="SERINE_THREONINE-PROTEIN KINASE NEKL-3"/>
    <property type="match status" value="1"/>
</dbReference>
<evidence type="ECO:0000256" key="4">
    <source>
        <dbReference type="ARBA" id="ARBA00022741"/>
    </source>
</evidence>
<dbReference type="SUPFAM" id="SSF49384">
    <property type="entry name" value="Carbohydrate-binding domain"/>
    <property type="match status" value="1"/>
</dbReference>
<dbReference type="CDD" id="cd14014">
    <property type="entry name" value="STKc_PknB_like"/>
    <property type="match status" value="1"/>
</dbReference>
<dbReference type="PROSITE" id="PS50011">
    <property type="entry name" value="PROTEIN_KINASE_DOM"/>
    <property type="match status" value="1"/>
</dbReference>
<evidence type="ECO:0000256" key="6">
    <source>
        <dbReference type="ARBA" id="ARBA00022840"/>
    </source>
</evidence>
<dbReference type="InterPro" id="IPR011009">
    <property type="entry name" value="Kinase-like_dom_sf"/>
</dbReference>
<dbReference type="InterPro" id="IPR001919">
    <property type="entry name" value="CBD2"/>
</dbReference>
<evidence type="ECO:0000256" key="5">
    <source>
        <dbReference type="ARBA" id="ARBA00022777"/>
    </source>
</evidence>
<keyword evidence="3" id="KW-0808">Transferase</keyword>
<dbReference type="InterPro" id="IPR000719">
    <property type="entry name" value="Prot_kinase_dom"/>
</dbReference>
<dbReference type="SMART" id="SM00637">
    <property type="entry name" value="CBD_II"/>
    <property type="match status" value="1"/>
</dbReference>
<keyword evidence="2" id="KW-0723">Serine/threonine-protein kinase</keyword>
<dbReference type="RefSeq" id="WP_156090322.1">
    <property type="nucleotide sequence ID" value="NZ_CP073767.1"/>
</dbReference>
<accession>A0A9Q9IRI6</accession>
<dbReference type="InterPro" id="IPR012291">
    <property type="entry name" value="CBM2_carb-bd_dom_sf"/>
</dbReference>
<dbReference type="Proteomes" id="UP001058003">
    <property type="component" value="Chromosome"/>
</dbReference>
<feature type="binding site" evidence="7">
    <location>
        <position position="39"/>
    </location>
    <ligand>
        <name>ATP</name>
        <dbReference type="ChEBI" id="CHEBI:30616"/>
    </ligand>
</feature>
<feature type="domain" description="Protein kinase" evidence="9">
    <location>
        <begin position="10"/>
        <end position="271"/>
    </location>
</feature>
<evidence type="ECO:0000256" key="2">
    <source>
        <dbReference type="ARBA" id="ARBA00022527"/>
    </source>
</evidence>
<dbReference type="EC" id="2.7.11.1" evidence="1"/>
<sequence length="474" mass="50475">MKPHTLGGRYRLDEPVGSGGMATVWRGYDLRLQRIVAVKLPASHLAGSVQTQQRVTIEAQAVARLTHPNIAAVFDTGRVRSGLRNRLPFLVMEFVEGHSLQTRLRGVQPMHWTTATRICGQIAAALAAAHERGVVHRDVKPDNVMLNRDVVKVVDFGLAALLPIPATSTRIRLGTPEYMAPEQLRGEPVTAAGDVYALGMVLYRLLTGSLPWHATTRRGTIRIRQSTPVIRMPPTSGVPGDVIALCDRCLSNQPEHRPTSRQAADVLRAALMRHDPDQSARTATALPPASSSPTVTPRAAAPPPPEAAPRRPGTRRLLAAGAALAGLALLVHPPWTAPDGLHPAGQSEAAIGDSGCTVRYIAHRTTDAFRAELTLRAPAAAGWALRLLLPPGQHVTAASRVDWTQDDRHLTLTSAATDGNTAAATMFTLTGELTQSDAAGPTAFHLNGVTCRYAVTVYATGPPRPAGNPPADGL</sequence>
<feature type="compositionally biased region" description="Low complexity" evidence="8">
    <location>
        <begin position="279"/>
        <end position="299"/>
    </location>
</feature>
<dbReference type="SUPFAM" id="SSF56112">
    <property type="entry name" value="Protein kinase-like (PK-like)"/>
    <property type="match status" value="1"/>
</dbReference>
<feature type="region of interest" description="Disordered" evidence="8">
    <location>
        <begin position="275"/>
        <end position="313"/>
    </location>
</feature>
<keyword evidence="5 10" id="KW-0418">Kinase</keyword>
<keyword evidence="4 7" id="KW-0547">Nucleotide-binding</keyword>
<evidence type="ECO:0000259" key="9">
    <source>
        <dbReference type="PROSITE" id="PS50011"/>
    </source>
</evidence>
<protein>
    <recommendedName>
        <fullName evidence="1">non-specific serine/threonine protein kinase</fullName>
        <ecNumber evidence="1">2.7.11.1</ecNumber>
    </recommendedName>
</protein>
<evidence type="ECO:0000256" key="7">
    <source>
        <dbReference type="PROSITE-ProRule" id="PRU10141"/>
    </source>
</evidence>
<dbReference type="Gene3D" id="3.30.200.20">
    <property type="entry name" value="Phosphorylase Kinase, domain 1"/>
    <property type="match status" value="1"/>
</dbReference>
<dbReference type="KEGG" id="daur:Daura_22015"/>
<dbReference type="PROSITE" id="PS00107">
    <property type="entry name" value="PROTEIN_KINASE_ATP"/>
    <property type="match status" value="1"/>
</dbReference>
<name>A0A9Q9IRI6_9ACTN</name>
<reference evidence="10" key="1">
    <citation type="submission" date="2021-04" db="EMBL/GenBank/DDBJ databases">
        <title>Dactylosporangium aurantiacum NRRL B-8018 full assembly.</title>
        <authorList>
            <person name="Hartkoorn R.C."/>
            <person name="Beaudoing E."/>
            <person name="Hot D."/>
        </authorList>
    </citation>
    <scope>NUCLEOTIDE SEQUENCE</scope>
    <source>
        <strain evidence="10">NRRL B-8018</strain>
    </source>
</reference>
<organism evidence="10 11">
    <name type="scientific">Dactylosporangium aurantiacum</name>
    <dbReference type="NCBI Taxonomy" id="35754"/>
    <lineage>
        <taxon>Bacteria</taxon>
        <taxon>Bacillati</taxon>
        <taxon>Actinomycetota</taxon>
        <taxon>Actinomycetes</taxon>
        <taxon>Micromonosporales</taxon>
        <taxon>Micromonosporaceae</taxon>
        <taxon>Dactylosporangium</taxon>
    </lineage>
</organism>
<keyword evidence="11" id="KW-1185">Reference proteome</keyword>
<proteinExistence type="predicted"/>
<dbReference type="PANTHER" id="PTHR43289">
    <property type="entry name" value="MITOGEN-ACTIVATED PROTEIN KINASE KINASE KINASE 20-RELATED"/>
    <property type="match status" value="1"/>
</dbReference>
<dbReference type="EMBL" id="CP073767">
    <property type="protein sequence ID" value="UWZ58610.1"/>
    <property type="molecule type" value="Genomic_DNA"/>
</dbReference>
<dbReference type="AlphaFoldDB" id="A0A9Q9IRI6"/>
<dbReference type="PROSITE" id="PS00108">
    <property type="entry name" value="PROTEIN_KINASE_ST"/>
    <property type="match status" value="1"/>
</dbReference>
<gene>
    <name evidence="10" type="ORF">Daura_22015</name>
</gene>
<dbReference type="InterPro" id="IPR008965">
    <property type="entry name" value="CBM2/CBM3_carb-bd_dom_sf"/>
</dbReference>
<dbReference type="Gene3D" id="2.60.40.290">
    <property type="match status" value="1"/>
</dbReference>
<dbReference type="GO" id="GO:0030247">
    <property type="term" value="F:polysaccharide binding"/>
    <property type="evidence" value="ECO:0007669"/>
    <property type="project" value="InterPro"/>
</dbReference>